<feature type="transmembrane region" description="Helical" evidence="1">
    <location>
        <begin position="200"/>
        <end position="225"/>
    </location>
</feature>
<feature type="transmembrane region" description="Helical" evidence="1">
    <location>
        <begin position="124"/>
        <end position="146"/>
    </location>
</feature>
<keyword evidence="1" id="KW-1133">Transmembrane helix</keyword>
<feature type="transmembrane region" description="Helical" evidence="1">
    <location>
        <begin position="47"/>
        <end position="66"/>
    </location>
</feature>
<reference evidence="2" key="1">
    <citation type="submission" date="2021-02" db="EMBL/GenBank/DDBJ databases">
        <title>Psilocybe cubensis genome.</title>
        <authorList>
            <person name="Mckernan K.J."/>
            <person name="Crawford S."/>
            <person name="Trippe A."/>
            <person name="Kane L.T."/>
            <person name="Mclaughlin S."/>
        </authorList>
    </citation>
    <scope>NUCLEOTIDE SEQUENCE [LARGE SCALE GENOMIC DNA]</scope>
    <source>
        <strain evidence="2">MGC-MH-2018</strain>
    </source>
</reference>
<gene>
    <name evidence="2" type="ORF">JR316_004217</name>
</gene>
<feature type="transmembrane region" description="Helical" evidence="1">
    <location>
        <begin position="256"/>
        <end position="277"/>
    </location>
</feature>
<comment type="caution">
    <text evidence="2">The sequence shown here is derived from an EMBL/GenBank/DDBJ whole genome shotgun (WGS) entry which is preliminary data.</text>
</comment>
<organism evidence="2">
    <name type="scientific">Psilocybe cubensis</name>
    <name type="common">Psychedelic mushroom</name>
    <name type="synonym">Stropharia cubensis</name>
    <dbReference type="NCBI Taxonomy" id="181762"/>
    <lineage>
        <taxon>Eukaryota</taxon>
        <taxon>Fungi</taxon>
        <taxon>Dikarya</taxon>
        <taxon>Basidiomycota</taxon>
        <taxon>Agaricomycotina</taxon>
        <taxon>Agaricomycetes</taxon>
        <taxon>Agaricomycetidae</taxon>
        <taxon>Agaricales</taxon>
        <taxon>Agaricineae</taxon>
        <taxon>Strophariaceae</taxon>
        <taxon>Psilocybe</taxon>
    </lineage>
</organism>
<dbReference type="EMBL" id="JAFIQS010000004">
    <property type="protein sequence ID" value="KAG5169836.1"/>
    <property type="molecule type" value="Genomic_DNA"/>
</dbReference>
<keyword evidence="1" id="KW-0812">Transmembrane</keyword>
<accession>A0A8H8CLG3</accession>
<name>A0A8H8CLG3_PSICU</name>
<evidence type="ECO:0000313" key="2">
    <source>
        <dbReference type="EMBL" id="KAG5169836.1"/>
    </source>
</evidence>
<keyword evidence="1" id="KW-0472">Membrane</keyword>
<evidence type="ECO:0000256" key="1">
    <source>
        <dbReference type="SAM" id="Phobius"/>
    </source>
</evidence>
<feature type="transmembrane region" description="Helical" evidence="1">
    <location>
        <begin position="334"/>
        <end position="360"/>
    </location>
</feature>
<proteinExistence type="predicted"/>
<dbReference type="OrthoDB" id="3058001at2759"/>
<feature type="transmembrane region" description="Helical" evidence="1">
    <location>
        <begin position="158"/>
        <end position="179"/>
    </location>
</feature>
<sequence length="423" mass="48124">MLPILQRWHPKMTPYRLVVLLTTIGLGTAKAIMAHCGNSIVSTTLEWISGVLLFLILHGLSGYDSYRVRLPPQISWFFEYDCVEFAWRRLAQLRWLSIAVPEYSSDERLYLHMRNRYSKYPPVTLYRLLVSFTAVSFGMTKAYLSYAGLNIAATWTDWLLGVAATTCLYVVGLYEYNSVDMWHTFFVVDQSHAIMSISKATMYIGGITLSAAWCFGCLYGIHIYWRDPWLIFDAVITNGRKSEVSSTLTPTFIDDIHNFCLHLMMSAFILAASSVGIKFGAACYDEVWYVVYGSSVHMLAKRGRGYILRKIESILSSYLTVTTRRRVQRVFFSLWVCAGIAMYLVAIAGAFAMSIVWFGFTIRFRHRQPAPESENGSDSAVAILILYIFLISSSGVGLLCVGLALYFARSMVRMNWAREYARY</sequence>
<protein>
    <submittedName>
        <fullName evidence="2">Uncharacterized protein</fullName>
    </submittedName>
</protein>
<feature type="transmembrane region" description="Helical" evidence="1">
    <location>
        <begin position="380"/>
        <end position="408"/>
    </location>
</feature>
<dbReference type="AlphaFoldDB" id="A0A8H8CLG3"/>